<name>A0AA88RHJ6_9ASTE</name>
<dbReference type="Proteomes" id="UP001187471">
    <property type="component" value="Unassembled WGS sequence"/>
</dbReference>
<dbReference type="AlphaFoldDB" id="A0AA88RHJ6"/>
<dbReference type="Gene3D" id="3.30.530.20">
    <property type="match status" value="1"/>
</dbReference>
<comment type="caution">
    <text evidence="1">The sequence shown here is derived from an EMBL/GenBank/DDBJ whole genome shotgun (WGS) entry which is preliminary data.</text>
</comment>
<keyword evidence="2" id="KW-1185">Reference proteome</keyword>
<dbReference type="GO" id="GO:0009738">
    <property type="term" value="P:abscisic acid-activated signaling pathway"/>
    <property type="evidence" value="ECO:0007669"/>
    <property type="project" value="TreeGrafter"/>
</dbReference>
<accession>A0AA88RHJ6</accession>
<dbReference type="GO" id="GO:0005634">
    <property type="term" value="C:nucleus"/>
    <property type="evidence" value="ECO:0007669"/>
    <property type="project" value="TreeGrafter"/>
</dbReference>
<organism evidence="1 2">
    <name type="scientific">Escallonia rubra</name>
    <dbReference type="NCBI Taxonomy" id="112253"/>
    <lineage>
        <taxon>Eukaryota</taxon>
        <taxon>Viridiplantae</taxon>
        <taxon>Streptophyta</taxon>
        <taxon>Embryophyta</taxon>
        <taxon>Tracheophyta</taxon>
        <taxon>Spermatophyta</taxon>
        <taxon>Magnoliopsida</taxon>
        <taxon>eudicotyledons</taxon>
        <taxon>Gunneridae</taxon>
        <taxon>Pentapetalae</taxon>
        <taxon>asterids</taxon>
        <taxon>campanulids</taxon>
        <taxon>Escalloniales</taxon>
        <taxon>Escalloniaceae</taxon>
        <taxon>Escallonia</taxon>
    </lineage>
</organism>
<dbReference type="EMBL" id="JAVXUO010002244">
    <property type="protein sequence ID" value="KAK2975055.1"/>
    <property type="molecule type" value="Genomic_DNA"/>
</dbReference>
<dbReference type="GO" id="GO:0004864">
    <property type="term" value="F:protein phosphatase inhibitor activity"/>
    <property type="evidence" value="ECO:0007669"/>
    <property type="project" value="TreeGrafter"/>
</dbReference>
<dbReference type="GO" id="GO:0005737">
    <property type="term" value="C:cytoplasm"/>
    <property type="evidence" value="ECO:0007669"/>
    <property type="project" value="TreeGrafter"/>
</dbReference>
<sequence length="100" mass="11486">RSYSQSPPLKYSRFVLDGDNLFPKILPAAIKGVENFEGDEETSQLKSKKNQIYEIDKENFTYSYSLIEIEGDALMGDLESITYLRSYLLLTEDPFAYIEA</sequence>
<dbReference type="InterPro" id="IPR023393">
    <property type="entry name" value="START-like_dom_sf"/>
</dbReference>
<gene>
    <name evidence="1" type="ORF">RJ640_022058</name>
</gene>
<dbReference type="GO" id="GO:0010427">
    <property type="term" value="F:abscisic acid binding"/>
    <property type="evidence" value="ECO:0007669"/>
    <property type="project" value="TreeGrafter"/>
</dbReference>
<reference evidence="1" key="1">
    <citation type="submission" date="2022-12" db="EMBL/GenBank/DDBJ databases">
        <title>Draft genome assemblies for two species of Escallonia (Escalloniales).</title>
        <authorList>
            <person name="Chanderbali A."/>
            <person name="Dervinis C."/>
            <person name="Anghel I."/>
            <person name="Soltis D."/>
            <person name="Soltis P."/>
            <person name="Zapata F."/>
        </authorList>
    </citation>
    <scope>NUCLEOTIDE SEQUENCE</scope>
    <source>
        <strain evidence="1">UCBG92.1500</strain>
        <tissue evidence="1">Leaf</tissue>
    </source>
</reference>
<dbReference type="SUPFAM" id="SSF55961">
    <property type="entry name" value="Bet v1-like"/>
    <property type="match status" value="1"/>
</dbReference>
<dbReference type="PANTHER" id="PTHR31213">
    <property type="entry name" value="OS08G0374000 PROTEIN-RELATED"/>
    <property type="match status" value="1"/>
</dbReference>
<feature type="non-terminal residue" evidence="1">
    <location>
        <position position="1"/>
    </location>
</feature>
<evidence type="ECO:0000313" key="1">
    <source>
        <dbReference type="EMBL" id="KAK2975055.1"/>
    </source>
</evidence>
<protein>
    <submittedName>
        <fullName evidence="1">Uncharacterized protein</fullName>
    </submittedName>
</protein>
<proteinExistence type="predicted"/>
<dbReference type="InterPro" id="IPR050279">
    <property type="entry name" value="Plant_def-hormone_signal"/>
</dbReference>
<evidence type="ECO:0000313" key="2">
    <source>
        <dbReference type="Proteomes" id="UP001187471"/>
    </source>
</evidence>
<dbReference type="PANTHER" id="PTHR31213:SF55">
    <property type="entry name" value="STRESS-INDUCED PROTEIN SAM22"/>
    <property type="match status" value="1"/>
</dbReference>
<dbReference type="GO" id="GO:0038023">
    <property type="term" value="F:signaling receptor activity"/>
    <property type="evidence" value="ECO:0007669"/>
    <property type="project" value="TreeGrafter"/>
</dbReference>